<reference evidence="3 4" key="1">
    <citation type="submission" date="2023-11" db="EMBL/GenBank/DDBJ databases">
        <title>Draft genome sequence of Microbacterium arthrosphaerae JCM 30492.</title>
        <authorList>
            <person name="Zhang G."/>
            <person name="Ding Y."/>
        </authorList>
    </citation>
    <scope>NUCLEOTIDE SEQUENCE [LARGE SCALE GENOMIC DNA]</scope>
    <source>
        <strain evidence="3 4">JCM 30492</strain>
    </source>
</reference>
<accession>A0ABU4H3J3</accession>
<evidence type="ECO:0000256" key="2">
    <source>
        <dbReference type="SAM" id="SignalP"/>
    </source>
</evidence>
<organism evidence="3 4">
    <name type="scientific">Microbacterium arthrosphaerae</name>
    <dbReference type="NCBI Taxonomy" id="792652"/>
    <lineage>
        <taxon>Bacteria</taxon>
        <taxon>Bacillati</taxon>
        <taxon>Actinomycetota</taxon>
        <taxon>Actinomycetes</taxon>
        <taxon>Micrococcales</taxon>
        <taxon>Microbacteriaceae</taxon>
        <taxon>Microbacterium</taxon>
    </lineage>
</organism>
<evidence type="ECO:0000313" key="3">
    <source>
        <dbReference type="EMBL" id="MDW4573910.1"/>
    </source>
</evidence>
<sequence>MRRFSRFAGVVAFAVIGTAALAGCGPAPWETDAAPSASTTPTPTVVPTPVPNDLSSGSTQRALTAGAVSATVDYWSTLSMDKWTAAAIKPVSVSMTTTVVPDDGQKVYLQRATMIAVPSSPTGALPALDPQVDAATVSPGYLVLSPYSYSQTFNVGPVPEEATSVTLQFSYDFLVQTTPTSSEYAKQTATDTLTIALSD</sequence>
<proteinExistence type="predicted"/>
<dbReference type="PROSITE" id="PS51257">
    <property type="entry name" value="PROKAR_LIPOPROTEIN"/>
    <property type="match status" value="1"/>
</dbReference>
<evidence type="ECO:0000313" key="4">
    <source>
        <dbReference type="Proteomes" id="UP001283109"/>
    </source>
</evidence>
<keyword evidence="4" id="KW-1185">Reference proteome</keyword>
<feature type="chain" id="PRO_5046983721" description="DNA segregation ATPase" evidence="2">
    <location>
        <begin position="23"/>
        <end position="199"/>
    </location>
</feature>
<dbReference type="Proteomes" id="UP001283109">
    <property type="component" value="Unassembled WGS sequence"/>
</dbReference>
<keyword evidence="2" id="KW-0732">Signal</keyword>
<evidence type="ECO:0000256" key="1">
    <source>
        <dbReference type="SAM" id="MobiDB-lite"/>
    </source>
</evidence>
<gene>
    <name evidence="3" type="ORF">R8Z58_14100</name>
</gene>
<evidence type="ECO:0008006" key="5">
    <source>
        <dbReference type="Google" id="ProtNLM"/>
    </source>
</evidence>
<feature type="region of interest" description="Disordered" evidence="1">
    <location>
        <begin position="32"/>
        <end position="60"/>
    </location>
</feature>
<dbReference type="RefSeq" id="WP_318354405.1">
    <property type="nucleotide sequence ID" value="NZ_JAWQEV010000004.1"/>
</dbReference>
<dbReference type="EMBL" id="JAWQEV010000004">
    <property type="protein sequence ID" value="MDW4573910.1"/>
    <property type="molecule type" value="Genomic_DNA"/>
</dbReference>
<feature type="signal peptide" evidence="2">
    <location>
        <begin position="1"/>
        <end position="22"/>
    </location>
</feature>
<comment type="caution">
    <text evidence="3">The sequence shown here is derived from an EMBL/GenBank/DDBJ whole genome shotgun (WGS) entry which is preliminary data.</text>
</comment>
<name>A0ABU4H3J3_9MICO</name>
<protein>
    <recommendedName>
        <fullName evidence="5">DNA segregation ATPase</fullName>
    </recommendedName>
</protein>